<dbReference type="HOGENOM" id="CLU_1196673_0_0_1"/>
<evidence type="ECO:0000313" key="2">
    <source>
        <dbReference type="Proteomes" id="UP000026915"/>
    </source>
</evidence>
<evidence type="ECO:0000313" key="1">
    <source>
        <dbReference type="EMBL" id="EOY32176.1"/>
    </source>
</evidence>
<keyword evidence="2" id="KW-1185">Reference proteome</keyword>
<dbReference type="Gramene" id="EOY32176">
    <property type="protein sequence ID" value="EOY32176"/>
    <property type="gene ID" value="TCM_039758"/>
</dbReference>
<reference evidence="1 2" key="1">
    <citation type="journal article" date="2013" name="Genome Biol.">
        <title>The genome sequence of the most widely cultivated cacao type and its use to identify candidate genes regulating pod color.</title>
        <authorList>
            <person name="Motamayor J.C."/>
            <person name="Mockaitis K."/>
            <person name="Schmutz J."/>
            <person name="Haiminen N."/>
            <person name="Iii D.L."/>
            <person name="Cornejo O."/>
            <person name="Findley S.D."/>
            <person name="Zheng P."/>
            <person name="Utro F."/>
            <person name="Royaert S."/>
            <person name="Saski C."/>
            <person name="Jenkins J."/>
            <person name="Podicheti R."/>
            <person name="Zhao M."/>
            <person name="Scheffler B.E."/>
            <person name="Stack J.C."/>
            <person name="Feltus F.A."/>
            <person name="Mustiga G.M."/>
            <person name="Amores F."/>
            <person name="Phillips W."/>
            <person name="Marelli J.P."/>
            <person name="May G.D."/>
            <person name="Shapiro H."/>
            <person name="Ma J."/>
            <person name="Bustamante C.D."/>
            <person name="Schnell R.J."/>
            <person name="Main D."/>
            <person name="Gilbert D."/>
            <person name="Parida L."/>
            <person name="Kuhn D.N."/>
        </authorList>
    </citation>
    <scope>NUCLEOTIDE SEQUENCE [LARGE SCALE GENOMIC DNA]</scope>
    <source>
        <strain evidence="2">cv. Matina 1-6</strain>
    </source>
</reference>
<gene>
    <name evidence="1" type="ORF">TCM_039758</name>
</gene>
<organism evidence="1 2">
    <name type="scientific">Theobroma cacao</name>
    <name type="common">Cacao</name>
    <name type="synonym">Cocoa</name>
    <dbReference type="NCBI Taxonomy" id="3641"/>
    <lineage>
        <taxon>Eukaryota</taxon>
        <taxon>Viridiplantae</taxon>
        <taxon>Streptophyta</taxon>
        <taxon>Embryophyta</taxon>
        <taxon>Tracheophyta</taxon>
        <taxon>Spermatophyta</taxon>
        <taxon>Magnoliopsida</taxon>
        <taxon>eudicotyledons</taxon>
        <taxon>Gunneridae</taxon>
        <taxon>Pentapetalae</taxon>
        <taxon>rosids</taxon>
        <taxon>malvids</taxon>
        <taxon>Malvales</taxon>
        <taxon>Malvaceae</taxon>
        <taxon>Byttnerioideae</taxon>
        <taxon>Theobroma</taxon>
    </lineage>
</organism>
<dbReference type="AlphaFoldDB" id="A0A061GRS5"/>
<proteinExistence type="predicted"/>
<dbReference type="Proteomes" id="UP000026915">
    <property type="component" value="Chromosome 9"/>
</dbReference>
<dbReference type="InParanoid" id="A0A061GRS5"/>
<accession>A0A061GRS5</accession>
<protein>
    <submittedName>
        <fullName evidence="1">Uncharacterized protein</fullName>
    </submittedName>
</protein>
<dbReference type="EMBL" id="CM001887">
    <property type="protein sequence ID" value="EOY32176.1"/>
    <property type="molecule type" value="Genomic_DNA"/>
</dbReference>
<name>A0A061GRS5_THECC</name>
<sequence length="198" mass="23043">MFIYPPPNDKGNSSYTKLSFFDRVLHFIITHTIHPHSSNYSTITQEDLWFLFHIKYNCRIDVGKFIMDDMLHTIQGGIKNLFYGMLINEIINYFKVDNCCDLPKNHSLFNFIDEHSIKKLGFELKNNTWVKKRLINNSVFNDKRNEGEPSTYPNGLSSAQLSAPMSTTFNVRQAFTRLISFVETMDSRLTARMIVIEA</sequence>